<keyword evidence="2 5" id="KW-0812">Transmembrane</keyword>
<evidence type="ECO:0000313" key="8">
    <source>
        <dbReference type="Proteomes" id="UP001181046"/>
    </source>
</evidence>
<feature type="transmembrane region" description="Helical" evidence="5">
    <location>
        <begin position="173"/>
        <end position="191"/>
    </location>
</feature>
<feature type="transmembrane region" description="Helical" evidence="5">
    <location>
        <begin position="21"/>
        <end position="42"/>
    </location>
</feature>
<dbReference type="Pfam" id="PF01061">
    <property type="entry name" value="ABC2_membrane"/>
    <property type="match status" value="1"/>
</dbReference>
<evidence type="ECO:0000259" key="6">
    <source>
        <dbReference type="PROSITE" id="PS51012"/>
    </source>
</evidence>
<keyword evidence="8" id="KW-1185">Reference proteome</keyword>
<dbReference type="InterPro" id="IPR000412">
    <property type="entry name" value="ABC_2_transport"/>
</dbReference>
<feature type="transmembrane region" description="Helical" evidence="5">
    <location>
        <begin position="230"/>
        <end position="249"/>
    </location>
</feature>
<dbReference type="RefSeq" id="WP_311829288.1">
    <property type="nucleotide sequence ID" value="NZ_JARQAJ010000001.1"/>
</dbReference>
<dbReference type="PANTHER" id="PTHR43229">
    <property type="entry name" value="NODULATION PROTEIN J"/>
    <property type="match status" value="1"/>
</dbReference>
<gene>
    <name evidence="7" type="ORF">P7H27_01855</name>
</gene>
<feature type="transmembrane region" description="Helical" evidence="5">
    <location>
        <begin position="103"/>
        <end position="130"/>
    </location>
</feature>
<dbReference type="PANTHER" id="PTHR43229:SF2">
    <property type="entry name" value="NODULATION PROTEIN J"/>
    <property type="match status" value="1"/>
</dbReference>
<evidence type="ECO:0000256" key="3">
    <source>
        <dbReference type="ARBA" id="ARBA00022989"/>
    </source>
</evidence>
<dbReference type="InterPro" id="IPR013525">
    <property type="entry name" value="ABC2_TM"/>
</dbReference>
<name>A0ABU3F778_9ENTE</name>
<sequence length="256" mass="28577">MKTFTQLTALTKRILKQNLTNTDTLITVFGTPIFMLLFFVYVFGGSISLNGTETNTVDYLNYALPGFMLITMTMGSAYTSLRINMDKTSGFLDRLHTLPIKRWIVLGSHIVASVVFMLLSELTTFVVGMIMGFRPEFSVGNFFIFLLLSILFAFAMTMISIPFSISAKSWESAGSFSYLLLMLLFVSSAFVPTNGMAKPIEIFADHQPMTPIVEAARGLLMETSLSNGDLMQAFGWLVALVVVFGVLSYRKYQRVF</sequence>
<evidence type="ECO:0000256" key="2">
    <source>
        <dbReference type="ARBA" id="ARBA00022692"/>
    </source>
</evidence>
<evidence type="ECO:0000313" key="7">
    <source>
        <dbReference type="EMBL" id="MDT2758523.1"/>
    </source>
</evidence>
<protein>
    <recommendedName>
        <fullName evidence="5">Transport permease protein</fullName>
    </recommendedName>
</protein>
<organism evidence="7 8">
    <name type="scientific">Enterococcus xiangfangensis</name>
    <dbReference type="NCBI Taxonomy" id="1296537"/>
    <lineage>
        <taxon>Bacteria</taxon>
        <taxon>Bacillati</taxon>
        <taxon>Bacillota</taxon>
        <taxon>Bacilli</taxon>
        <taxon>Lactobacillales</taxon>
        <taxon>Enterococcaceae</taxon>
        <taxon>Enterococcus</taxon>
    </lineage>
</organism>
<comment type="subcellular location">
    <subcellularLocation>
        <location evidence="5">Cell membrane</location>
        <topology evidence="5">Multi-pass membrane protein</topology>
    </subcellularLocation>
    <subcellularLocation>
        <location evidence="1">Membrane</location>
        <topology evidence="1">Multi-pass membrane protein</topology>
    </subcellularLocation>
</comment>
<feature type="transmembrane region" description="Helical" evidence="5">
    <location>
        <begin position="142"/>
        <end position="161"/>
    </location>
</feature>
<keyword evidence="5" id="KW-0813">Transport</keyword>
<feature type="transmembrane region" description="Helical" evidence="5">
    <location>
        <begin position="62"/>
        <end position="83"/>
    </location>
</feature>
<accession>A0ABU3F778</accession>
<evidence type="ECO:0000256" key="1">
    <source>
        <dbReference type="ARBA" id="ARBA00004141"/>
    </source>
</evidence>
<dbReference type="EMBL" id="JARQAJ010000001">
    <property type="protein sequence ID" value="MDT2758523.1"/>
    <property type="molecule type" value="Genomic_DNA"/>
</dbReference>
<reference evidence="7" key="1">
    <citation type="submission" date="2023-03" db="EMBL/GenBank/DDBJ databases">
        <authorList>
            <person name="Shen W."/>
            <person name="Cai J."/>
        </authorList>
    </citation>
    <scope>NUCLEOTIDE SEQUENCE</scope>
    <source>
        <strain evidence="7">P66-3</strain>
    </source>
</reference>
<evidence type="ECO:0000256" key="4">
    <source>
        <dbReference type="ARBA" id="ARBA00023136"/>
    </source>
</evidence>
<dbReference type="PIRSF" id="PIRSF006648">
    <property type="entry name" value="DrrB"/>
    <property type="match status" value="1"/>
</dbReference>
<dbReference type="PROSITE" id="PS51012">
    <property type="entry name" value="ABC_TM2"/>
    <property type="match status" value="1"/>
</dbReference>
<dbReference type="Proteomes" id="UP001181046">
    <property type="component" value="Unassembled WGS sequence"/>
</dbReference>
<proteinExistence type="inferred from homology"/>
<dbReference type="InterPro" id="IPR051784">
    <property type="entry name" value="Nod_factor_ABC_transporter"/>
</dbReference>
<keyword evidence="3 5" id="KW-1133">Transmembrane helix</keyword>
<dbReference type="InterPro" id="IPR047817">
    <property type="entry name" value="ABC2_TM_bact-type"/>
</dbReference>
<comment type="caution">
    <text evidence="7">The sequence shown here is derived from an EMBL/GenBank/DDBJ whole genome shotgun (WGS) entry which is preliminary data.</text>
</comment>
<keyword evidence="5" id="KW-1003">Cell membrane</keyword>
<comment type="similarity">
    <text evidence="5">Belongs to the ABC-2 integral membrane protein family.</text>
</comment>
<evidence type="ECO:0000256" key="5">
    <source>
        <dbReference type="RuleBase" id="RU361157"/>
    </source>
</evidence>
<keyword evidence="4 5" id="KW-0472">Membrane</keyword>
<feature type="domain" description="ABC transmembrane type-2" evidence="6">
    <location>
        <begin position="23"/>
        <end position="255"/>
    </location>
</feature>